<feature type="transmembrane region" description="Helical" evidence="10">
    <location>
        <begin position="139"/>
        <end position="158"/>
    </location>
</feature>
<feature type="transmembrane region" description="Helical" evidence="10">
    <location>
        <begin position="316"/>
        <end position="334"/>
    </location>
</feature>
<evidence type="ECO:0000256" key="5">
    <source>
        <dbReference type="ARBA" id="ARBA00022725"/>
    </source>
</evidence>
<evidence type="ECO:0000256" key="8">
    <source>
        <dbReference type="ARBA" id="ARBA00023170"/>
    </source>
</evidence>
<keyword evidence="5 10" id="KW-0552">Olfaction</keyword>
<evidence type="ECO:0000256" key="6">
    <source>
        <dbReference type="ARBA" id="ARBA00022989"/>
    </source>
</evidence>
<dbReference type="Proteomes" id="UP001160148">
    <property type="component" value="Unassembled WGS sequence"/>
</dbReference>
<evidence type="ECO:0000313" key="12">
    <source>
        <dbReference type="Proteomes" id="UP001160148"/>
    </source>
</evidence>
<comment type="similarity">
    <text evidence="10">Belongs to the insect chemoreceptor superfamily. Heteromeric odorant receptor channel (TC 1.A.69) family.</text>
</comment>
<evidence type="ECO:0000256" key="1">
    <source>
        <dbReference type="ARBA" id="ARBA00004651"/>
    </source>
</evidence>
<evidence type="ECO:0000256" key="10">
    <source>
        <dbReference type="RuleBase" id="RU351113"/>
    </source>
</evidence>
<evidence type="ECO:0000256" key="2">
    <source>
        <dbReference type="ARBA" id="ARBA00022475"/>
    </source>
</evidence>
<gene>
    <name evidence="11" type="ORF">MEUPH1_LOCUS16260</name>
</gene>
<keyword evidence="12" id="KW-1185">Reference proteome</keyword>
<dbReference type="InterPro" id="IPR004117">
    <property type="entry name" value="7tm6_olfct_rcpt"/>
</dbReference>
<evidence type="ECO:0000313" key="11">
    <source>
        <dbReference type="EMBL" id="CAI6361034.1"/>
    </source>
</evidence>
<evidence type="ECO:0000256" key="4">
    <source>
        <dbReference type="ARBA" id="ARBA00022692"/>
    </source>
</evidence>
<keyword evidence="6 10" id="KW-1133">Transmembrane helix</keyword>
<evidence type="ECO:0000256" key="3">
    <source>
        <dbReference type="ARBA" id="ARBA00022606"/>
    </source>
</evidence>
<name>A0AAV0WY77_9HEMI</name>
<dbReference type="Pfam" id="PF02949">
    <property type="entry name" value="7tm_6"/>
    <property type="match status" value="1"/>
</dbReference>
<keyword evidence="9 10" id="KW-0807">Transducer</keyword>
<comment type="caution">
    <text evidence="11">The sequence shown here is derived from an EMBL/GenBank/DDBJ whole genome shotgun (WGS) entry which is preliminary data.</text>
</comment>
<feature type="transmembrane region" description="Helical" evidence="10">
    <location>
        <begin position="201"/>
        <end position="224"/>
    </location>
</feature>
<keyword evidence="2" id="KW-1003">Cell membrane</keyword>
<keyword evidence="7 10" id="KW-0472">Membrane</keyword>
<dbReference type="PANTHER" id="PTHR21137:SF35">
    <property type="entry name" value="ODORANT RECEPTOR 19A-RELATED"/>
    <property type="match status" value="1"/>
</dbReference>
<evidence type="ECO:0000256" key="7">
    <source>
        <dbReference type="ARBA" id="ARBA00023136"/>
    </source>
</evidence>
<dbReference type="GO" id="GO:0005549">
    <property type="term" value="F:odorant binding"/>
    <property type="evidence" value="ECO:0007669"/>
    <property type="project" value="InterPro"/>
</dbReference>
<organism evidence="11 12">
    <name type="scientific">Macrosiphum euphorbiae</name>
    <name type="common">potato aphid</name>
    <dbReference type="NCBI Taxonomy" id="13131"/>
    <lineage>
        <taxon>Eukaryota</taxon>
        <taxon>Metazoa</taxon>
        <taxon>Ecdysozoa</taxon>
        <taxon>Arthropoda</taxon>
        <taxon>Hexapoda</taxon>
        <taxon>Insecta</taxon>
        <taxon>Pterygota</taxon>
        <taxon>Neoptera</taxon>
        <taxon>Paraneoptera</taxon>
        <taxon>Hemiptera</taxon>
        <taxon>Sternorrhyncha</taxon>
        <taxon>Aphidomorpha</taxon>
        <taxon>Aphidoidea</taxon>
        <taxon>Aphididae</taxon>
        <taxon>Macrosiphini</taxon>
        <taxon>Macrosiphum</taxon>
    </lineage>
</organism>
<comment type="subcellular location">
    <subcellularLocation>
        <location evidence="1 10">Cell membrane</location>
        <topology evidence="1 10">Multi-pass membrane protein</topology>
    </subcellularLocation>
</comment>
<evidence type="ECO:0000256" key="9">
    <source>
        <dbReference type="ARBA" id="ARBA00023224"/>
    </source>
</evidence>
<keyword evidence="4 10" id="KW-0812">Transmembrane</keyword>
<accession>A0AAV0WY77</accession>
<keyword evidence="8 10" id="KW-0675">Receptor</keyword>
<dbReference type="AlphaFoldDB" id="A0AAV0WY77"/>
<proteinExistence type="inferred from homology"/>
<dbReference type="GO" id="GO:0005886">
    <property type="term" value="C:plasma membrane"/>
    <property type="evidence" value="ECO:0007669"/>
    <property type="project" value="UniProtKB-SubCell"/>
</dbReference>
<dbReference type="PANTHER" id="PTHR21137">
    <property type="entry name" value="ODORANT RECEPTOR"/>
    <property type="match status" value="1"/>
</dbReference>
<dbReference type="EMBL" id="CARXXK010000003">
    <property type="protein sequence ID" value="CAI6361034.1"/>
    <property type="molecule type" value="Genomic_DNA"/>
</dbReference>
<comment type="caution">
    <text evidence="10">Lacks conserved residue(s) required for the propagation of feature annotation.</text>
</comment>
<feature type="transmembrane region" description="Helical" evidence="10">
    <location>
        <begin position="282"/>
        <end position="304"/>
    </location>
</feature>
<sequence>MNTTEEKYAFNLTLFKTIGYYQMIDPNSKKIFGFNVYNVINITLVIFTSIMTVIGLSGFLYKSDNITSEENSFKDIQMLFYLSCIVLGNLKIAITAYNADAIWELLNVAHESFLSNKYCKQDKYKLYNCGKRFARIFPWYFFMFIMTAVAWSVVPIVVNNHAATQNNEHIYMTNIANLRYPITVKAYNTFYKGFYALEFIMVWYSAYGLVVFDLFIVALLQLLATHYEIISSTYENFKYKAENKDGKLRKEEIQKELVSIIVDCQTIYKKLETLYGISRPIVLVYMVGDAIGMITMPFLIVMSYMQNGSSIFNTNVMAFSWTLFVVGIQSYMYCSLLQNVNERKEDVNFGLYGCDWTLLDIEIKKLILLAMRINSSNNLKMKVTSTKLIDLPMFASV</sequence>
<dbReference type="GO" id="GO:0007165">
    <property type="term" value="P:signal transduction"/>
    <property type="evidence" value="ECO:0007669"/>
    <property type="project" value="UniProtKB-KW"/>
</dbReference>
<keyword evidence="3 10" id="KW-0716">Sensory transduction</keyword>
<feature type="transmembrane region" description="Helical" evidence="10">
    <location>
        <begin position="79"/>
        <end position="97"/>
    </location>
</feature>
<protein>
    <recommendedName>
        <fullName evidence="10">Odorant receptor</fullName>
    </recommendedName>
</protein>
<feature type="transmembrane region" description="Helical" evidence="10">
    <location>
        <begin position="36"/>
        <end position="59"/>
    </location>
</feature>
<dbReference type="GO" id="GO:0004984">
    <property type="term" value="F:olfactory receptor activity"/>
    <property type="evidence" value="ECO:0007669"/>
    <property type="project" value="InterPro"/>
</dbReference>
<reference evidence="11 12" key="1">
    <citation type="submission" date="2023-01" db="EMBL/GenBank/DDBJ databases">
        <authorList>
            <person name="Whitehead M."/>
        </authorList>
    </citation>
    <scope>NUCLEOTIDE SEQUENCE [LARGE SCALE GENOMIC DNA]</scope>
</reference>